<name>A0ABZ2LBJ6_9BACT</name>
<protein>
    <submittedName>
        <fullName evidence="1">Aminoglycoside phosphotransferase family protein</fullName>
    </submittedName>
</protein>
<reference evidence="1" key="1">
    <citation type="submission" date="2021-12" db="EMBL/GenBank/DDBJ databases">
        <title>Discovery of the Pendulisporaceae a myxobacterial family with distinct sporulation behavior and unique specialized metabolism.</title>
        <authorList>
            <person name="Garcia R."/>
            <person name="Popoff A."/>
            <person name="Bader C.D."/>
            <person name="Loehr J."/>
            <person name="Walesch S."/>
            <person name="Walt C."/>
            <person name="Boldt J."/>
            <person name="Bunk B."/>
            <person name="Haeckl F.J.F.P.J."/>
            <person name="Gunesch A.P."/>
            <person name="Birkelbach J."/>
            <person name="Nuebel U."/>
            <person name="Pietschmann T."/>
            <person name="Bach T."/>
            <person name="Mueller R."/>
        </authorList>
    </citation>
    <scope>NUCLEOTIDE SEQUENCE</scope>
    <source>
        <strain evidence="1">MSr11367</strain>
    </source>
</reference>
<accession>A0ABZ2LBJ6</accession>
<dbReference type="InterPro" id="IPR011009">
    <property type="entry name" value="Kinase-like_dom_sf"/>
</dbReference>
<sequence>MTKSAMRQGMPYGVPPDLVPLNLGRGEQVRAWLERLPAIIASCVEEWHLQLRPCFSPLSYNYAAPAILAGGQRAVLKIGYPNRELGSEAAALAAFDGRGIVRLLDWKPEYGAMLLEQLLPGTALTRVTSAAEVDDARATSWAAHVMRTLWREAPADTSPFATVAQWFEGFERARHGHGFGQLPSALVDRAEQLYRELLASAGPPELLHGDLHHGNILAAGEGSWMAIDPKGLLGERAFDTVALLGNPMPDIADWPDLPRILRRRMAQLSEEAGLDRARVEAWALAQTVLSSLDALEDGDDEGHATAATVATALMP</sequence>
<dbReference type="SUPFAM" id="SSF56112">
    <property type="entry name" value="Protein kinase-like (PK-like)"/>
    <property type="match status" value="1"/>
</dbReference>
<dbReference type="EMBL" id="CP089983">
    <property type="protein sequence ID" value="WXB07171.1"/>
    <property type="molecule type" value="Genomic_DNA"/>
</dbReference>
<proteinExistence type="predicted"/>
<dbReference type="RefSeq" id="WP_394836831.1">
    <property type="nucleotide sequence ID" value="NZ_CP089929.1"/>
</dbReference>
<dbReference type="Proteomes" id="UP001374803">
    <property type="component" value="Chromosome"/>
</dbReference>
<gene>
    <name evidence="1" type="ORF">LVJ94_07970</name>
</gene>
<evidence type="ECO:0000313" key="1">
    <source>
        <dbReference type="EMBL" id="WXB07171.1"/>
    </source>
</evidence>
<dbReference type="InterPro" id="IPR006748">
    <property type="entry name" value="NH2Glyco/OHUrea_AB-resist_kin"/>
</dbReference>
<dbReference type="Gene3D" id="1.10.510.10">
    <property type="entry name" value="Transferase(Phosphotransferase) domain 1"/>
    <property type="match status" value="1"/>
</dbReference>
<dbReference type="Pfam" id="PF04655">
    <property type="entry name" value="APH_6_hur"/>
    <property type="match status" value="1"/>
</dbReference>
<keyword evidence="2" id="KW-1185">Reference proteome</keyword>
<evidence type="ECO:0000313" key="2">
    <source>
        <dbReference type="Proteomes" id="UP001374803"/>
    </source>
</evidence>
<organism evidence="1 2">
    <name type="scientific">Pendulispora rubella</name>
    <dbReference type="NCBI Taxonomy" id="2741070"/>
    <lineage>
        <taxon>Bacteria</taxon>
        <taxon>Pseudomonadati</taxon>
        <taxon>Myxococcota</taxon>
        <taxon>Myxococcia</taxon>
        <taxon>Myxococcales</taxon>
        <taxon>Sorangiineae</taxon>
        <taxon>Pendulisporaceae</taxon>
        <taxon>Pendulispora</taxon>
    </lineage>
</organism>